<dbReference type="InterPro" id="IPR000182">
    <property type="entry name" value="GNAT_dom"/>
</dbReference>
<evidence type="ECO:0000259" key="3">
    <source>
        <dbReference type="PROSITE" id="PS51186"/>
    </source>
</evidence>
<protein>
    <submittedName>
        <fullName evidence="4">Ribosomal-protein-alanine N-acetyltransferase</fullName>
    </submittedName>
</protein>
<dbReference type="PANTHER" id="PTHR43877:SF2">
    <property type="entry name" value="AMINOALKYLPHOSPHONATE N-ACETYLTRANSFERASE-RELATED"/>
    <property type="match status" value="1"/>
</dbReference>
<dbReference type="InterPro" id="IPR050832">
    <property type="entry name" value="Bact_Acetyltransf"/>
</dbReference>
<keyword evidence="2" id="KW-0012">Acyltransferase</keyword>
<dbReference type="InterPro" id="IPR016181">
    <property type="entry name" value="Acyl_CoA_acyltransferase"/>
</dbReference>
<dbReference type="Pfam" id="PF00583">
    <property type="entry name" value="Acetyltransf_1"/>
    <property type="match status" value="1"/>
</dbReference>
<sequence>MDRMWLGPRGLHVEMAEPQDAEAIAAIHAEGFYRGWPAEDFIGFIDGRDTPTFIACDARRRIAGFATLRLAADEAELISIAVAKRWRGKGVGEALMRALLADLMHSPARRLFLEVAADNPAAIALYRKFGFAELGRRTGYYPRAEGGAATALVMGRDLG</sequence>
<accession>A0A1K2HYW2</accession>
<dbReference type="GO" id="GO:0008080">
    <property type="term" value="F:N-acetyltransferase activity"/>
    <property type="evidence" value="ECO:0007669"/>
    <property type="project" value="InterPro"/>
</dbReference>
<dbReference type="PROSITE" id="PS51186">
    <property type="entry name" value="GNAT"/>
    <property type="match status" value="1"/>
</dbReference>
<reference evidence="4 5" key="1">
    <citation type="submission" date="2016-11" db="EMBL/GenBank/DDBJ databases">
        <authorList>
            <person name="Jaros S."/>
            <person name="Januszkiewicz K."/>
            <person name="Wedrychowicz H."/>
        </authorList>
    </citation>
    <scope>NUCLEOTIDE SEQUENCE [LARGE SCALE GENOMIC DNA]</scope>
    <source>
        <strain evidence="4 5">ATCC 23634</strain>
    </source>
</reference>
<evidence type="ECO:0000313" key="4">
    <source>
        <dbReference type="EMBL" id="SFZ84885.1"/>
    </source>
</evidence>
<keyword evidence="1 4" id="KW-0808">Transferase</keyword>
<dbReference type="EMBL" id="FPKU01000002">
    <property type="protein sequence ID" value="SFZ84885.1"/>
    <property type="molecule type" value="Genomic_DNA"/>
</dbReference>
<dbReference type="CDD" id="cd04301">
    <property type="entry name" value="NAT_SF"/>
    <property type="match status" value="1"/>
</dbReference>
<dbReference type="NCBIfam" id="TIGR01575">
    <property type="entry name" value="rimI"/>
    <property type="match status" value="1"/>
</dbReference>
<dbReference type="InterPro" id="IPR006464">
    <property type="entry name" value="AcTrfase_RimI/Ard1"/>
</dbReference>
<dbReference type="SUPFAM" id="SSF55729">
    <property type="entry name" value="Acyl-CoA N-acyltransferases (Nat)"/>
    <property type="match status" value="1"/>
</dbReference>
<dbReference type="Gene3D" id="3.40.630.30">
    <property type="match status" value="1"/>
</dbReference>
<evidence type="ECO:0000256" key="2">
    <source>
        <dbReference type="ARBA" id="ARBA00023315"/>
    </source>
</evidence>
<dbReference type="OrthoDB" id="9804026at2"/>
<dbReference type="AlphaFoldDB" id="A0A1K2HYW2"/>
<organism evidence="4 5">
    <name type="scientific">Devosia enhydra</name>
    <dbReference type="NCBI Taxonomy" id="665118"/>
    <lineage>
        <taxon>Bacteria</taxon>
        <taxon>Pseudomonadati</taxon>
        <taxon>Pseudomonadota</taxon>
        <taxon>Alphaproteobacteria</taxon>
        <taxon>Hyphomicrobiales</taxon>
        <taxon>Devosiaceae</taxon>
        <taxon>Devosia</taxon>
    </lineage>
</organism>
<dbReference type="PANTHER" id="PTHR43877">
    <property type="entry name" value="AMINOALKYLPHOSPHONATE N-ACETYLTRANSFERASE-RELATED-RELATED"/>
    <property type="match status" value="1"/>
</dbReference>
<dbReference type="RefSeq" id="WP_072342822.1">
    <property type="nucleotide sequence ID" value="NZ_FPKU01000002.1"/>
</dbReference>
<gene>
    <name evidence="4" type="ORF">SAMN02983003_2265</name>
</gene>
<dbReference type="STRING" id="665118.SAMN02983003_2265"/>
<proteinExistence type="predicted"/>
<name>A0A1K2HYW2_9HYPH</name>
<evidence type="ECO:0000256" key="1">
    <source>
        <dbReference type="ARBA" id="ARBA00022679"/>
    </source>
</evidence>
<evidence type="ECO:0000313" key="5">
    <source>
        <dbReference type="Proteomes" id="UP000183447"/>
    </source>
</evidence>
<dbReference type="Proteomes" id="UP000183447">
    <property type="component" value="Unassembled WGS sequence"/>
</dbReference>
<feature type="domain" description="N-acetyltransferase" evidence="3">
    <location>
        <begin position="11"/>
        <end position="159"/>
    </location>
</feature>
<keyword evidence="5" id="KW-1185">Reference proteome</keyword>